<reference evidence="2 3" key="1">
    <citation type="submission" date="2017-11" db="EMBL/GenBank/DDBJ databases">
        <title>De novo assembly and phasing of dikaryotic genomes from two isolates of Puccinia coronata f. sp. avenae, the causal agent of oat crown rust.</title>
        <authorList>
            <person name="Miller M.E."/>
            <person name="Zhang Y."/>
            <person name="Omidvar V."/>
            <person name="Sperschneider J."/>
            <person name="Schwessinger B."/>
            <person name="Raley C."/>
            <person name="Palmer J.M."/>
            <person name="Garnica D."/>
            <person name="Upadhyaya N."/>
            <person name="Rathjen J."/>
            <person name="Taylor J.M."/>
            <person name="Park R.F."/>
            <person name="Dodds P.N."/>
            <person name="Hirsch C.D."/>
            <person name="Kianian S.F."/>
            <person name="Figueroa M."/>
        </authorList>
    </citation>
    <scope>NUCLEOTIDE SEQUENCE [LARGE SCALE GENOMIC DNA]</scope>
    <source>
        <strain evidence="2">12SD80</strain>
    </source>
</reference>
<organism evidence="2 3">
    <name type="scientific">Puccinia coronata f. sp. avenae</name>
    <dbReference type="NCBI Taxonomy" id="200324"/>
    <lineage>
        <taxon>Eukaryota</taxon>
        <taxon>Fungi</taxon>
        <taxon>Dikarya</taxon>
        <taxon>Basidiomycota</taxon>
        <taxon>Pucciniomycotina</taxon>
        <taxon>Pucciniomycetes</taxon>
        <taxon>Pucciniales</taxon>
        <taxon>Pucciniaceae</taxon>
        <taxon>Puccinia</taxon>
    </lineage>
</organism>
<feature type="compositionally biased region" description="Basic and acidic residues" evidence="1">
    <location>
        <begin position="178"/>
        <end position="199"/>
    </location>
</feature>
<dbReference type="Proteomes" id="UP000235392">
    <property type="component" value="Unassembled WGS sequence"/>
</dbReference>
<dbReference type="EMBL" id="PGCI01000746">
    <property type="protein sequence ID" value="PLW17706.1"/>
    <property type="molecule type" value="Genomic_DNA"/>
</dbReference>
<proteinExistence type="predicted"/>
<protein>
    <submittedName>
        <fullName evidence="2">Uncharacterized protein</fullName>
    </submittedName>
</protein>
<evidence type="ECO:0000313" key="2">
    <source>
        <dbReference type="EMBL" id="PLW17706.1"/>
    </source>
</evidence>
<evidence type="ECO:0000256" key="1">
    <source>
        <dbReference type="SAM" id="MobiDB-lite"/>
    </source>
</evidence>
<accession>A0A2N5SWV5</accession>
<comment type="caution">
    <text evidence="2">The sequence shown here is derived from an EMBL/GenBank/DDBJ whole genome shotgun (WGS) entry which is preliminary data.</text>
</comment>
<sequence length="224" mass="25909">MKGLILPNFEAALNDPEAIPEVLETSPPVKKSHRNKDRKELDPVLDQLVETLKSNFNNYFSDQYKVASMLPGELFSDLEANIIAENIDDIDHAQTIGELIGGESIDGQFEMLHNCVLNFRAGTEYKNYFNTQRVHHEEIVKEAERIHGIPEAMKKAKALARAELRGPIDEAVNLRKRAREEQRIEKKEKMEREKEQKRLKWEQDRVYLEERKKFHSSNAGPNDS</sequence>
<dbReference type="AlphaFoldDB" id="A0A2N5SWV5"/>
<name>A0A2N5SWV5_9BASI</name>
<gene>
    <name evidence="2" type="ORF">PCASD_18685</name>
</gene>
<feature type="region of interest" description="Disordered" evidence="1">
    <location>
        <begin position="177"/>
        <end position="199"/>
    </location>
</feature>
<evidence type="ECO:0000313" key="3">
    <source>
        <dbReference type="Proteomes" id="UP000235392"/>
    </source>
</evidence>